<dbReference type="SMART" id="SM01350">
    <property type="entry name" value="6PGD"/>
    <property type="match status" value="1"/>
</dbReference>
<evidence type="ECO:0000256" key="7">
    <source>
        <dbReference type="PIRNR" id="PIRNR000109"/>
    </source>
</evidence>
<dbReference type="PIRSF" id="PIRSF000109">
    <property type="entry name" value="6PGD"/>
    <property type="match status" value="1"/>
</dbReference>
<dbReference type="GO" id="GO:0050661">
    <property type="term" value="F:NADP binding"/>
    <property type="evidence" value="ECO:0007669"/>
    <property type="project" value="InterPro"/>
</dbReference>
<comment type="function">
    <text evidence="7">Catalyzes the oxidative decarboxylation of 6-phosphogluconate to ribulose 5-phosphate and CO(2), with concomitant reduction of NADP to NADPH.</text>
</comment>
<dbReference type="GO" id="GO:0004616">
    <property type="term" value="F:phosphogluconate dehydrogenase (decarboxylating) activity"/>
    <property type="evidence" value="ECO:0007669"/>
    <property type="project" value="UniProtKB-EC"/>
</dbReference>
<evidence type="ECO:0000256" key="6">
    <source>
        <dbReference type="ARBA" id="ARBA00023126"/>
    </source>
</evidence>
<comment type="catalytic activity">
    <reaction evidence="7 11">
        <text>6-phospho-D-gluconate + NADP(+) = D-ribulose 5-phosphate + CO2 + NADPH</text>
        <dbReference type="Rhea" id="RHEA:10116"/>
        <dbReference type="ChEBI" id="CHEBI:16526"/>
        <dbReference type="ChEBI" id="CHEBI:57783"/>
        <dbReference type="ChEBI" id="CHEBI:58121"/>
        <dbReference type="ChEBI" id="CHEBI:58349"/>
        <dbReference type="ChEBI" id="CHEBI:58759"/>
        <dbReference type="EC" id="1.1.1.44"/>
    </reaction>
</comment>
<dbReference type="UniPathway" id="UPA00115">
    <property type="reaction ID" value="UER00410"/>
</dbReference>
<dbReference type="GO" id="GO:0019521">
    <property type="term" value="P:D-gluconate metabolic process"/>
    <property type="evidence" value="ECO:0007669"/>
    <property type="project" value="UniProtKB-KW"/>
</dbReference>
<dbReference type="InterPro" id="IPR006114">
    <property type="entry name" value="6PGDH_C"/>
</dbReference>
<dbReference type="InterPro" id="IPR006113">
    <property type="entry name" value="6PGDH_Gnd/GntZ"/>
</dbReference>
<feature type="binding site" evidence="10">
    <location>
        <begin position="33"/>
        <end position="35"/>
    </location>
    <ligand>
        <name>NADP(+)</name>
        <dbReference type="ChEBI" id="CHEBI:58349"/>
    </ligand>
</feature>
<dbReference type="InterPro" id="IPR008927">
    <property type="entry name" value="6-PGluconate_DH-like_C_sf"/>
</dbReference>
<feature type="binding site" evidence="10">
    <location>
        <position position="102"/>
    </location>
    <ligand>
        <name>NADP(+)</name>
        <dbReference type="ChEBI" id="CHEBI:58349"/>
    </ligand>
</feature>
<dbReference type="InterPro" id="IPR036291">
    <property type="entry name" value="NAD(P)-bd_dom_sf"/>
</dbReference>
<comment type="pathway">
    <text evidence="7 11">Carbohydrate degradation; pentose phosphate pathway; D-ribulose 5-phosphate from D-glucose 6-phosphate (oxidative stage): step 3/3.</text>
</comment>
<dbReference type="FunFam" id="3.40.50.720:FF:000007">
    <property type="entry name" value="6-phosphogluconate dehydrogenase, decarboxylating"/>
    <property type="match status" value="1"/>
</dbReference>
<feature type="binding site" description="in other chain" evidence="9">
    <location>
        <begin position="128"/>
        <end position="130"/>
    </location>
    <ligand>
        <name>substrate</name>
        <note>ligand shared between dimeric partners</note>
    </ligand>
</feature>
<comment type="caution">
    <text evidence="13">The sequence shown here is derived from an EMBL/GenBank/DDBJ whole genome shotgun (WGS) entry which is preliminary data.</text>
</comment>
<evidence type="ECO:0000256" key="11">
    <source>
        <dbReference type="RuleBase" id="RU000485"/>
    </source>
</evidence>
<feature type="binding site" evidence="9">
    <location>
        <position position="443"/>
    </location>
    <ligand>
        <name>substrate</name>
        <note>ligand shared between dimeric partners</note>
    </ligand>
</feature>
<sequence>MILHTIGVLGMGVMGSNLALNMADHGYDVAVYNHTPQTTRQFVRMNPHEHITAYYDLATYIQSLERPRKVMFMIKAGEPVDTMIDKILPYLEAGDILIDGGNSYFKDTQRRVKHCQEQGIHFIGMGISGGEKGARRGPAIMIGGAKEAYEEIHAIYNDIAAKAPDGKPCCAYMGPDGAGHFVKMVHNGIEYADMQLIAEAYLLLKYVGAYDNRNLGNIFHQWNQGELHSYLIGISADIFAETDENHKFVLDYIVDKAEQKGTGRWTCLEGIEEGVDISLIMAACNARVLSQAVEREKAKQIYPSGDITVQHTDAFIEAVRRSLYAAKIVAYAQGFSLYKQASQVYHWQLPYQRIAEIFRAGCIIQADFLSTISQAYEGDSQLDNLLFYPFFIDHLKAGEAALRHVVAIGIASGIPMPAFTNAITYIDAYRSPCMGANLIQGLRDYFGAHTFQRIDQEGAVHHLWQEHYKK</sequence>
<dbReference type="AlphaFoldDB" id="A0A134CET0"/>
<dbReference type="Proteomes" id="UP000070160">
    <property type="component" value="Unassembled WGS sequence"/>
</dbReference>
<dbReference type="NCBIfam" id="NF006765">
    <property type="entry name" value="PRK09287.1"/>
    <property type="match status" value="1"/>
</dbReference>
<dbReference type="SUPFAM" id="SSF51735">
    <property type="entry name" value="NAD(P)-binding Rossmann-fold domains"/>
    <property type="match status" value="1"/>
</dbReference>
<feature type="binding site" description="in other chain" evidence="9">
    <location>
        <begin position="186"/>
        <end position="187"/>
    </location>
    <ligand>
        <name>substrate</name>
        <note>ligand shared between dimeric partners</note>
    </ligand>
</feature>
<dbReference type="Pfam" id="PF03446">
    <property type="entry name" value="NAD_binding_2"/>
    <property type="match status" value="1"/>
</dbReference>
<reference evidence="14" key="1">
    <citation type="submission" date="2016-01" db="EMBL/GenBank/DDBJ databases">
        <authorList>
            <person name="Mitreva M."/>
            <person name="Pepin K.H."/>
            <person name="Mihindukulasuriya K.A."/>
            <person name="Fulton R."/>
            <person name="Fronick C."/>
            <person name="O'Laughlin M."/>
            <person name="Miner T."/>
            <person name="Herter B."/>
            <person name="Rosa B.A."/>
            <person name="Cordes M."/>
            <person name="Tomlinson C."/>
            <person name="Wollam A."/>
            <person name="Palsikar V.B."/>
            <person name="Mardis E.R."/>
            <person name="Wilson R.K."/>
        </authorList>
    </citation>
    <scope>NUCLEOTIDE SEQUENCE [LARGE SCALE GENOMIC DNA]</scope>
    <source>
        <strain evidence="14">KA00182</strain>
    </source>
</reference>
<dbReference type="EC" id="1.1.1.44" evidence="7 11"/>
<feature type="binding site" description="in other chain" evidence="9">
    <location>
        <position position="287"/>
    </location>
    <ligand>
        <name>substrate</name>
        <note>ligand shared between dimeric partners</note>
    </ligand>
</feature>
<evidence type="ECO:0000313" key="14">
    <source>
        <dbReference type="Proteomes" id="UP000070160"/>
    </source>
</evidence>
<dbReference type="GO" id="GO:0006098">
    <property type="term" value="P:pentose-phosphate shunt"/>
    <property type="evidence" value="ECO:0007669"/>
    <property type="project" value="UniProtKB-UniPathway"/>
</dbReference>
<dbReference type="SUPFAM" id="SSF48179">
    <property type="entry name" value="6-phosphogluconate dehydrogenase C-terminal domain-like"/>
    <property type="match status" value="1"/>
</dbReference>
<dbReference type="PRINTS" id="PR00076">
    <property type="entry name" value="6PGDHDRGNASE"/>
</dbReference>
<feature type="binding site" description="in other chain" evidence="9">
    <location>
        <position position="191"/>
    </location>
    <ligand>
        <name>substrate</name>
        <note>ligand shared between dimeric partners</note>
    </ligand>
</feature>
<dbReference type="PATRIC" id="fig|1588748.3.peg.1106"/>
<dbReference type="Gene3D" id="1.20.5.320">
    <property type="entry name" value="6-Phosphogluconate Dehydrogenase, domain 3"/>
    <property type="match status" value="1"/>
</dbReference>
<accession>A0A134CET0</accession>
<dbReference type="InterPro" id="IPR006115">
    <property type="entry name" value="6PGDH_NADP-bd"/>
</dbReference>
<keyword evidence="5 11" id="KW-0311">Gluconate utilization</keyword>
<proteinExistence type="inferred from homology"/>
<keyword evidence="6 7" id="KW-0570">Pentose shunt</keyword>
<dbReference type="NCBIfam" id="TIGR00873">
    <property type="entry name" value="gnd"/>
    <property type="match status" value="1"/>
</dbReference>
<evidence type="ECO:0000256" key="1">
    <source>
        <dbReference type="ARBA" id="ARBA00008419"/>
    </source>
</evidence>
<dbReference type="InterPro" id="IPR013328">
    <property type="entry name" value="6PGD_dom2"/>
</dbReference>
<protein>
    <recommendedName>
        <fullName evidence="7 11">6-phosphogluconate dehydrogenase, decarboxylating</fullName>
        <ecNumber evidence="7 11">1.1.1.44</ecNumber>
    </recommendedName>
</protein>
<keyword evidence="4 7" id="KW-0560">Oxidoreductase</keyword>
<dbReference type="InterPro" id="IPR006184">
    <property type="entry name" value="6PGdom_BS"/>
</dbReference>
<feature type="binding site" description="in other chain" evidence="9">
    <location>
        <position position="260"/>
    </location>
    <ligand>
        <name>substrate</name>
        <note>ligand shared between dimeric partners</note>
    </ligand>
</feature>
<evidence type="ECO:0000256" key="4">
    <source>
        <dbReference type="ARBA" id="ARBA00023002"/>
    </source>
</evidence>
<dbReference type="EMBL" id="LSDT01000044">
    <property type="protein sequence ID" value="KXB90722.1"/>
    <property type="molecule type" value="Genomic_DNA"/>
</dbReference>
<dbReference type="InterPro" id="IPR006183">
    <property type="entry name" value="Pgluconate_DH"/>
</dbReference>
<evidence type="ECO:0000256" key="2">
    <source>
        <dbReference type="ARBA" id="ARBA00011738"/>
    </source>
</evidence>
<comment type="similarity">
    <text evidence="1 7 11">Belongs to the 6-phosphogluconate dehydrogenase family.</text>
</comment>
<dbReference type="PROSITE" id="PS00461">
    <property type="entry name" value="6PGD"/>
    <property type="match status" value="1"/>
</dbReference>
<dbReference type="RefSeq" id="WP_062485962.1">
    <property type="nucleotide sequence ID" value="NZ_KQ960952.1"/>
</dbReference>
<keyword evidence="3 7" id="KW-0521">NADP</keyword>
<evidence type="ECO:0000256" key="9">
    <source>
        <dbReference type="PIRSR" id="PIRSR000109-2"/>
    </source>
</evidence>
<evidence type="ECO:0000256" key="5">
    <source>
        <dbReference type="ARBA" id="ARBA00023064"/>
    </source>
</evidence>
<feature type="active site" description="Proton acceptor" evidence="8">
    <location>
        <position position="183"/>
    </location>
</feature>
<dbReference type="Gene3D" id="3.40.50.720">
    <property type="entry name" value="NAD(P)-binding Rossmann-like Domain"/>
    <property type="match status" value="1"/>
</dbReference>
<feature type="active site" description="Proton donor" evidence="8">
    <location>
        <position position="190"/>
    </location>
</feature>
<evidence type="ECO:0000259" key="12">
    <source>
        <dbReference type="SMART" id="SM01350"/>
    </source>
</evidence>
<feature type="binding site" evidence="10">
    <location>
        <begin position="74"/>
        <end position="76"/>
    </location>
    <ligand>
        <name>NADP(+)</name>
        <dbReference type="ChEBI" id="CHEBI:58349"/>
    </ligand>
</feature>
<evidence type="ECO:0000256" key="8">
    <source>
        <dbReference type="PIRSR" id="PIRSR000109-1"/>
    </source>
</evidence>
<evidence type="ECO:0000256" key="10">
    <source>
        <dbReference type="PIRSR" id="PIRSR000109-3"/>
    </source>
</evidence>
<feature type="binding site" description="in other chain" evidence="9">
    <location>
        <position position="102"/>
    </location>
    <ligand>
        <name>substrate</name>
        <note>ligand shared between dimeric partners</note>
    </ligand>
</feature>
<dbReference type="STRING" id="1588748.HMPREF3182_01146"/>
<feature type="binding site" evidence="10">
    <location>
        <begin position="10"/>
        <end position="15"/>
    </location>
    <ligand>
        <name>NADP(+)</name>
        <dbReference type="ChEBI" id="CHEBI:58349"/>
    </ligand>
</feature>
<comment type="subunit">
    <text evidence="2 7">Homodimer.</text>
</comment>
<dbReference type="Gene3D" id="1.10.1040.10">
    <property type="entry name" value="N-(1-d-carboxylethyl)-l-norvaline Dehydrogenase, domain 2"/>
    <property type="match status" value="1"/>
</dbReference>
<name>A0A134CET0_9FIRM</name>
<dbReference type="Pfam" id="PF00393">
    <property type="entry name" value="6PGD"/>
    <property type="match status" value="1"/>
</dbReference>
<dbReference type="PANTHER" id="PTHR11811">
    <property type="entry name" value="6-PHOSPHOGLUCONATE DEHYDROGENASE"/>
    <property type="match status" value="1"/>
</dbReference>
<organism evidence="13 14">
    <name type="scientific">Megasphaera hutchinsoni</name>
    <dbReference type="NCBI Taxonomy" id="1588748"/>
    <lineage>
        <taxon>Bacteria</taxon>
        <taxon>Bacillati</taxon>
        <taxon>Bacillota</taxon>
        <taxon>Negativicutes</taxon>
        <taxon>Veillonellales</taxon>
        <taxon>Veillonellaceae</taxon>
        <taxon>Megasphaera</taxon>
    </lineage>
</organism>
<evidence type="ECO:0000256" key="3">
    <source>
        <dbReference type="ARBA" id="ARBA00022857"/>
    </source>
</evidence>
<gene>
    <name evidence="13" type="ORF">HMPREF3182_01146</name>
</gene>
<dbReference type="FunFam" id="1.10.1040.10:FF:000032">
    <property type="entry name" value="6-phosphogluconate dehydrogenase, decarboxylating"/>
    <property type="match status" value="1"/>
</dbReference>
<keyword evidence="14" id="KW-1185">Reference proteome</keyword>
<feature type="domain" description="6-phosphogluconate dehydrogenase C-terminal" evidence="12">
    <location>
        <begin position="179"/>
        <end position="465"/>
    </location>
</feature>
<feature type="binding site" evidence="9">
    <location>
        <position position="449"/>
    </location>
    <ligand>
        <name>substrate</name>
        <note>ligand shared between dimeric partners</note>
    </ligand>
</feature>
<evidence type="ECO:0000313" key="13">
    <source>
        <dbReference type="EMBL" id="KXB90722.1"/>
    </source>
</evidence>